<reference evidence="1" key="2">
    <citation type="submission" date="2020-09" db="EMBL/GenBank/DDBJ databases">
        <authorList>
            <person name="Sun Q."/>
            <person name="Zhou Y."/>
        </authorList>
    </citation>
    <scope>NUCLEOTIDE SEQUENCE</scope>
    <source>
        <strain evidence="1">CGMCC 1.12827</strain>
    </source>
</reference>
<protein>
    <recommendedName>
        <fullName evidence="3">DUF3263 domain-containing protein</fullName>
    </recommendedName>
</protein>
<gene>
    <name evidence="1" type="ORF">GCM10011489_33000</name>
</gene>
<name>A0A916TFE2_9ACTN</name>
<evidence type="ECO:0008006" key="3">
    <source>
        <dbReference type="Google" id="ProtNLM"/>
    </source>
</evidence>
<sequence>MTDPRSTDIIEFASQWYQYGGGPAAEIRNRFGVDERAFFRELDDLLVAYPSGLPAWKIKQIRRVTRHRLWLAA</sequence>
<dbReference type="AlphaFoldDB" id="A0A916TFE2"/>
<evidence type="ECO:0000313" key="1">
    <source>
        <dbReference type="EMBL" id="GGB42905.1"/>
    </source>
</evidence>
<proteinExistence type="predicted"/>
<keyword evidence="2" id="KW-1185">Reference proteome</keyword>
<organism evidence="1 2">
    <name type="scientific">Gordonia jinhuaensis</name>
    <dbReference type="NCBI Taxonomy" id="1517702"/>
    <lineage>
        <taxon>Bacteria</taxon>
        <taxon>Bacillati</taxon>
        <taxon>Actinomycetota</taxon>
        <taxon>Actinomycetes</taxon>
        <taxon>Mycobacteriales</taxon>
        <taxon>Gordoniaceae</taxon>
        <taxon>Gordonia</taxon>
    </lineage>
</organism>
<dbReference type="EMBL" id="BMGC01000033">
    <property type="protein sequence ID" value="GGB42905.1"/>
    <property type="molecule type" value="Genomic_DNA"/>
</dbReference>
<comment type="caution">
    <text evidence="1">The sequence shown here is derived from an EMBL/GenBank/DDBJ whole genome shotgun (WGS) entry which is preliminary data.</text>
</comment>
<accession>A0A916TFE2</accession>
<evidence type="ECO:0000313" key="2">
    <source>
        <dbReference type="Proteomes" id="UP000621454"/>
    </source>
</evidence>
<dbReference type="RefSeq" id="WP_188587831.1">
    <property type="nucleotide sequence ID" value="NZ_BMGC01000033.1"/>
</dbReference>
<reference evidence="1" key="1">
    <citation type="journal article" date="2014" name="Int. J. Syst. Evol. Microbiol.">
        <title>Complete genome sequence of Corynebacterium casei LMG S-19264T (=DSM 44701T), isolated from a smear-ripened cheese.</title>
        <authorList>
            <consortium name="US DOE Joint Genome Institute (JGI-PGF)"/>
            <person name="Walter F."/>
            <person name="Albersmeier A."/>
            <person name="Kalinowski J."/>
            <person name="Ruckert C."/>
        </authorList>
    </citation>
    <scope>NUCLEOTIDE SEQUENCE</scope>
    <source>
        <strain evidence="1">CGMCC 1.12827</strain>
    </source>
</reference>
<dbReference type="Proteomes" id="UP000621454">
    <property type="component" value="Unassembled WGS sequence"/>
</dbReference>